<proteinExistence type="predicted"/>
<dbReference type="AlphaFoldDB" id="A0A7S1UF35"/>
<reference evidence="2" key="1">
    <citation type="submission" date="2021-01" db="EMBL/GenBank/DDBJ databases">
        <authorList>
            <person name="Corre E."/>
            <person name="Pelletier E."/>
            <person name="Niang G."/>
            <person name="Scheremetjew M."/>
            <person name="Finn R."/>
            <person name="Kale V."/>
            <person name="Holt S."/>
            <person name="Cochrane G."/>
            <person name="Meng A."/>
            <person name="Brown T."/>
            <person name="Cohen L."/>
        </authorList>
    </citation>
    <scope>NUCLEOTIDE SEQUENCE</scope>
    <source>
        <strain evidence="2">CCMP2877</strain>
    </source>
</reference>
<accession>A0A7S1UF35</accession>
<evidence type="ECO:0000313" key="2">
    <source>
        <dbReference type="EMBL" id="CAD9266025.1"/>
    </source>
</evidence>
<organism evidence="2">
    <name type="scientific">Phaeomonas parva</name>
    <dbReference type="NCBI Taxonomy" id="124430"/>
    <lineage>
        <taxon>Eukaryota</taxon>
        <taxon>Sar</taxon>
        <taxon>Stramenopiles</taxon>
        <taxon>Ochrophyta</taxon>
        <taxon>Pinguiophyceae</taxon>
        <taxon>Pinguiochrysidales</taxon>
        <taxon>Pinguiochrysidaceae</taxon>
        <taxon>Phaeomonas</taxon>
    </lineage>
</organism>
<keyword evidence="1" id="KW-1133">Transmembrane helix</keyword>
<protein>
    <submittedName>
        <fullName evidence="2">Uncharacterized protein</fullName>
    </submittedName>
</protein>
<evidence type="ECO:0000256" key="1">
    <source>
        <dbReference type="SAM" id="Phobius"/>
    </source>
</evidence>
<keyword evidence="1" id="KW-0812">Transmembrane</keyword>
<name>A0A7S1UF35_9STRA</name>
<keyword evidence="1" id="KW-0472">Membrane</keyword>
<dbReference type="EMBL" id="HBGJ01038845">
    <property type="protein sequence ID" value="CAD9266025.1"/>
    <property type="molecule type" value="Transcribed_RNA"/>
</dbReference>
<feature type="transmembrane region" description="Helical" evidence="1">
    <location>
        <begin position="21"/>
        <end position="42"/>
    </location>
</feature>
<sequence length="359" mass="41221">MGLSHYGQRKRGRPLRKAMGVLPLAILATVCVLTGLWFFGALDLEQAAQRKNWVNLGTPVRRGLNNKYEPPPMPSNYGFDQSFPVTSVDGFVDMDGCAAEVDCSKHWARKKCPATCGNVWQQNYNRFIQGCEDKYGRKSCMRVEAGRFDMNKNQAKKMKTFTDNGYHKMKVPPELFERIKNFWEHSPRKHKLEAWTDGNTYVNHWESPTYMVSLEDRAQNPIGEFEDNGYKLKEAIWAGIKPILEEWTGQTLHKTSLYGIRVYREGAILAPHVDRLPLVSSAIINVAQDVDEPWPLEIYDHVRRVAHNVTMEPGDLVLYESHVCTHGRPFPLKGNWYSNIFVHFAPDEYKAGLRGHKHD</sequence>
<gene>
    <name evidence="2" type="ORF">PPAR1163_LOCUS24448</name>
</gene>